<sequence>MEYSEVLRRRRMVRHFSDRPVAADAVERVLASALRAPSGGFSQGWAFLALSEPEDRRAFWETVPNAVAQAPELTPAPIVIVPLSHEKSYTDRYSQPDKTGDFTGFSVPYWHIDAGMASLLMLLTAVDEGLDALFFTIGVFEIPGFLDRFGIPVDYTPIGAIAVGYRATDLPPQVGRIAERRLGTDKVVHRGRWGTHWPAR</sequence>
<dbReference type="Pfam" id="PF00881">
    <property type="entry name" value="Nitroreductase"/>
    <property type="match status" value="1"/>
</dbReference>
<evidence type="ECO:0000313" key="7">
    <source>
        <dbReference type="EMBL" id="MFC6091669.1"/>
    </source>
</evidence>
<keyword evidence="4" id="KW-0288">FMN</keyword>
<dbReference type="PANTHER" id="PTHR43673">
    <property type="entry name" value="NAD(P)H NITROREDUCTASE YDGI-RELATED"/>
    <property type="match status" value="1"/>
</dbReference>
<dbReference type="Proteomes" id="UP001596220">
    <property type="component" value="Unassembled WGS sequence"/>
</dbReference>
<gene>
    <name evidence="7" type="ORF">ACFP3R_20550</name>
</gene>
<keyword evidence="3" id="KW-0285">Flavoprotein</keyword>
<evidence type="ECO:0000256" key="2">
    <source>
        <dbReference type="ARBA" id="ARBA00007118"/>
    </source>
</evidence>
<reference evidence="8" key="1">
    <citation type="journal article" date="2019" name="Int. J. Syst. Evol. Microbiol.">
        <title>The Global Catalogue of Microorganisms (GCM) 10K type strain sequencing project: providing services to taxonomists for standard genome sequencing and annotation.</title>
        <authorList>
            <consortium name="The Broad Institute Genomics Platform"/>
            <consortium name="The Broad Institute Genome Sequencing Center for Infectious Disease"/>
            <person name="Wu L."/>
            <person name="Ma J."/>
        </authorList>
    </citation>
    <scope>NUCLEOTIDE SEQUENCE [LARGE SCALE GENOMIC DNA]</scope>
    <source>
        <strain evidence="8">CGMCC 4.7246</strain>
    </source>
</reference>
<dbReference type="RefSeq" id="WP_380637957.1">
    <property type="nucleotide sequence ID" value="NZ_JBHSQO010000020.1"/>
</dbReference>
<dbReference type="InterPro" id="IPR000415">
    <property type="entry name" value="Nitroreductase-like"/>
</dbReference>
<dbReference type="Gene3D" id="3.40.109.10">
    <property type="entry name" value="NADH Oxidase"/>
    <property type="match status" value="1"/>
</dbReference>
<keyword evidence="5" id="KW-0560">Oxidoreductase</keyword>
<dbReference type="InterPro" id="IPR029479">
    <property type="entry name" value="Nitroreductase"/>
</dbReference>
<comment type="cofactor">
    <cofactor evidence="1">
        <name>FMN</name>
        <dbReference type="ChEBI" id="CHEBI:58210"/>
    </cofactor>
</comment>
<name>A0ABW1P8J7_9PSEU</name>
<organism evidence="7 8">
    <name type="scientific">Saccharothrix lopnurensis</name>
    <dbReference type="NCBI Taxonomy" id="1670621"/>
    <lineage>
        <taxon>Bacteria</taxon>
        <taxon>Bacillati</taxon>
        <taxon>Actinomycetota</taxon>
        <taxon>Actinomycetes</taxon>
        <taxon>Pseudonocardiales</taxon>
        <taxon>Pseudonocardiaceae</taxon>
        <taxon>Saccharothrix</taxon>
    </lineage>
</organism>
<evidence type="ECO:0000256" key="4">
    <source>
        <dbReference type="ARBA" id="ARBA00022643"/>
    </source>
</evidence>
<feature type="domain" description="Nitroreductase" evidence="6">
    <location>
        <begin position="7"/>
        <end position="165"/>
    </location>
</feature>
<protein>
    <submittedName>
        <fullName evidence="7">Nitroreductase family protein</fullName>
    </submittedName>
</protein>
<dbReference type="PANTHER" id="PTHR43673:SF2">
    <property type="entry name" value="NITROREDUCTASE"/>
    <property type="match status" value="1"/>
</dbReference>
<evidence type="ECO:0000256" key="1">
    <source>
        <dbReference type="ARBA" id="ARBA00001917"/>
    </source>
</evidence>
<evidence type="ECO:0000313" key="8">
    <source>
        <dbReference type="Proteomes" id="UP001596220"/>
    </source>
</evidence>
<accession>A0ABW1P8J7</accession>
<evidence type="ECO:0000256" key="3">
    <source>
        <dbReference type="ARBA" id="ARBA00022630"/>
    </source>
</evidence>
<comment type="caution">
    <text evidence="7">The sequence shown here is derived from an EMBL/GenBank/DDBJ whole genome shotgun (WGS) entry which is preliminary data.</text>
</comment>
<evidence type="ECO:0000259" key="6">
    <source>
        <dbReference type="Pfam" id="PF00881"/>
    </source>
</evidence>
<proteinExistence type="inferred from homology"/>
<dbReference type="SUPFAM" id="SSF55469">
    <property type="entry name" value="FMN-dependent nitroreductase-like"/>
    <property type="match status" value="1"/>
</dbReference>
<dbReference type="EMBL" id="JBHSQO010000020">
    <property type="protein sequence ID" value="MFC6091669.1"/>
    <property type="molecule type" value="Genomic_DNA"/>
</dbReference>
<evidence type="ECO:0000256" key="5">
    <source>
        <dbReference type="ARBA" id="ARBA00023002"/>
    </source>
</evidence>
<comment type="similarity">
    <text evidence="2">Belongs to the nitroreductase family.</text>
</comment>
<keyword evidence="8" id="KW-1185">Reference proteome</keyword>